<dbReference type="InterPro" id="IPR003033">
    <property type="entry name" value="SCP2_sterol-bd_dom"/>
</dbReference>
<reference evidence="15" key="1">
    <citation type="journal article" date="2020" name="G3 (Bethesda)">
        <title>High-Quality Assemblies for Three Invasive Social Wasps from the &lt;i&gt;Vespula&lt;/i&gt; Genus.</title>
        <authorList>
            <person name="Harrop T.W.R."/>
            <person name="Guhlin J."/>
            <person name="McLaughlin G.M."/>
            <person name="Permina E."/>
            <person name="Stockwell P."/>
            <person name="Gilligan J."/>
            <person name="Le Lec M.F."/>
            <person name="Gruber M.A.M."/>
            <person name="Quinn O."/>
            <person name="Lovegrove M."/>
            <person name="Duncan E.J."/>
            <person name="Remnant E.J."/>
            <person name="Van Eeckhoven J."/>
            <person name="Graham B."/>
            <person name="Knapp R.A."/>
            <person name="Langford K.W."/>
            <person name="Kronenberg Z."/>
            <person name="Press M.O."/>
            <person name="Eacker S.M."/>
            <person name="Wilson-Rankin E.E."/>
            <person name="Purcell J."/>
            <person name="Lester P.J."/>
            <person name="Dearden P.K."/>
        </authorList>
    </citation>
    <scope>NUCLEOTIDE SEQUENCE</scope>
    <source>
        <strain evidence="15">Volc-1</strain>
    </source>
</reference>
<dbReference type="FunFam" id="3.40.50.720:FF:000301">
    <property type="entry name" value="Hydroxysteroid dehydrogenase like 2"/>
    <property type="match status" value="1"/>
</dbReference>
<dbReference type="Pfam" id="PF00106">
    <property type="entry name" value="adh_short"/>
    <property type="match status" value="1"/>
</dbReference>
<organism evidence="15 16">
    <name type="scientific">Vespula pensylvanica</name>
    <name type="common">Western yellow jacket</name>
    <name type="synonym">Wasp</name>
    <dbReference type="NCBI Taxonomy" id="30213"/>
    <lineage>
        <taxon>Eukaryota</taxon>
        <taxon>Metazoa</taxon>
        <taxon>Ecdysozoa</taxon>
        <taxon>Arthropoda</taxon>
        <taxon>Hexapoda</taxon>
        <taxon>Insecta</taxon>
        <taxon>Pterygota</taxon>
        <taxon>Neoptera</taxon>
        <taxon>Endopterygota</taxon>
        <taxon>Hymenoptera</taxon>
        <taxon>Apocrita</taxon>
        <taxon>Aculeata</taxon>
        <taxon>Vespoidea</taxon>
        <taxon>Vespidae</taxon>
        <taxon>Vespinae</taxon>
        <taxon>Vespula</taxon>
    </lineage>
</organism>
<evidence type="ECO:0000256" key="4">
    <source>
        <dbReference type="ARBA" id="ARBA00022723"/>
    </source>
</evidence>
<accession>A0A834JJR6</accession>
<evidence type="ECO:0000259" key="14">
    <source>
        <dbReference type="PROSITE" id="PS50089"/>
    </source>
</evidence>
<evidence type="ECO:0000256" key="10">
    <source>
        <dbReference type="ARBA" id="ARBA00023140"/>
    </source>
</evidence>
<comment type="caution">
    <text evidence="15">The sequence shown here is derived from an EMBL/GenBank/DDBJ whole genome shotgun (WGS) entry which is preliminary data.</text>
</comment>
<keyword evidence="5 12" id="KW-0863">Zinc-finger</keyword>
<evidence type="ECO:0000256" key="3">
    <source>
        <dbReference type="ARBA" id="ARBA00006484"/>
    </source>
</evidence>
<evidence type="ECO:0000313" key="15">
    <source>
        <dbReference type="EMBL" id="KAF7389753.1"/>
    </source>
</evidence>
<keyword evidence="13" id="KW-0175">Coiled coil</keyword>
<keyword evidence="16" id="KW-1185">Reference proteome</keyword>
<dbReference type="InterPro" id="IPR051935">
    <property type="entry name" value="HSDL2"/>
</dbReference>
<evidence type="ECO:0000256" key="8">
    <source>
        <dbReference type="ARBA" id="ARBA00023002"/>
    </source>
</evidence>
<evidence type="ECO:0000256" key="2">
    <source>
        <dbReference type="ARBA" id="ARBA00004275"/>
    </source>
</evidence>
<keyword evidence="6" id="KW-0862">Zinc</keyword>
<keyword evidence="7" id="KW-0521">NADP</keyword>
<dbReference type="Pfam" id="PF14634">
    <property type="entry name" value="zf-RING_5"/>
    <property type="match status" value="1"/>
</dbReference>
<dbReference type="InterPro" id="IPR013083">
    <property type="entry name" value="Znf_RING/FYVE/PHD"/>
</dbReference>
<dbReference type="PROSITE" id="PS50089">
    <property type="entry name" value="ZF_RING_2"/>
    <property type="match status" value="1"/>
</dbReference>
<dbReference type="PROSITE" id="PS00518">
    <property type="entry name" value="ZF_RING_1"/>
    <property type="match status" value="1"/>
</dbReference>
<evidence type="ECO:0000256" key="6">
    <source>
        <dbReference type="ARBA" id="ARBA00022833"/>
    </source>
</evidence>
<dbReference type="InterPro" id="IPR002347">
    <property type="entry name" value="SDR_fam"/>
</dbReference>
<dbReference type="NCBIfam" id="NF006133">
    <property type="entry name" value="PRK08278.1"/>
    <property type="match status" value="1"/>
</dbReference>
<proteinExistence type="inferred from homology"/>
<feature type="domain" description="RING-type" evidence="14">
    <location>
        <begin position="6"/>
        <end position="45"/>
    </location>
</feature>
<dbReference type="Gene3D" id="3.40.50.720">
    <property type="entry name" value="NAD(P)-binding Rossmann-like Domain"/>
    <property type="match status" value="1"/>
</dbReference>
<evidence type="ECO:0000313" key="16">
    <source>
        <dbReference type="Proteomes" id="UP000600918"/>
    </source>
</evidence>
<dbReference type="InterPro" id="IPR036291">
    <property type="entry name" value="NAD(P)-bd_dom_sf"/>
</dbReference>
<dbReference type="InterPro" id="IPR017907">
    <property type="entry name" value="Znf_RING_CS"/>
</dbReference>
<evidence type="ECO:0000256" key="1">
    <source>
        <dbReference type="ARBA" id="ARBA00004173"/>
    </source>
</evidence>
<dbReference type="Gene3D" id="3.30.40.10">
    <property type="entry name" value="Zinc/RING finger domain, C3HC4 (zinc finger)"/>
    <property type="match status" value="1"/>
</dbReference>
<dbReference type="SUPFAM" id="SSF51735">
    <property type="entry name" value="NAD(P)-binding Rossmann-fold domains"/>
    <property type="match status" value="1"/>
</dbReference>
<dbReference type="AlphaFoldDB" id="A0A834JJR6"/>
<dbReference type="EMBL" id="JACSDY010000024">
    <property type="protein sequence ID" value="KAF7389753.1"/>
    <property type="molecule type" value="Genomic_DNA"/>
</dbReference>
<evidence type="ECO:0000256" key="13">
    <source>
        <dbReference type="SAM" id="Coils"/>
    </source>
</evidence>
<keyword evidence="8" id="KW-0560">Oxidoreductase</keyword>
<sequence>MNSYICNKCYSTKSRRKKPFRITQCGHIFCDNCLDEGIRPCPRCNNGEIASLQLEEPLLPKVASLFIPLNEAIQPLPEIANFQSAQTKIILSRFYQIDRKYNLLKEEYRKLAQNMQIITEKYRKLRENMETINMKFAYPGNVISDNSSTFNRREILIDARRMHIDRKLAGLTIFVTGASRGIGKSIALKAARDGANIVVAAKTAEPHPKLPGTVYSAVAEIEEAGGKALPCIVDIRDEGQVKSAVENAINKFGGIDIVVNNASAISLTDTLATDMKKYDLMNNINARGTFLVSKLCIPHLKKSANPHIVNISPPLNMKPIWFQNHLAYTMAKYGMSICVLGMAEEFKKDGIAVNAVWPKTAIHTAAIEMLTGPNSSNYSRKAEIVADAVYALICKDSRSITGQFLIDEDILRKEGITDFKHYACNPENADNLMLDFFLDDYTNSKLDLNAIKDTVKQPSQKSSDFGNGKVAEIFSAINANLNSELVSKTNALYQFNVKGEEASTWYLDLRNGNGSTGKGEPKDPADATLTMNSEQFFAMFSGKLKPTTAFMTGKLKISGNLQKAMKLEKLMMSLKAKL</sequence>
<evidence type="ECO:0000256" key="9">
    <source>
        <dbReference type="ARBA" id="ARBA00023128"/>
    </source>
</evidence>
<keyword evidence="10" id="KW-0576">Peroxisome</keyword>
<dbReference type="SMART" id="SM00184">
    <property type="entry name" value="RING"/>
    <property type="match status" value="1"/>
</dbReference>
<dbReference type="Gene3D" id="3.30.1050.10">
    <property type="entry name" value="SCP2 sterol-binding domain"/>
    <property type="match status" value="1"/>
</dbReference>
<dbReference type="SUPFAM" id="SSF55718">
    <property type="entry name" value="SCP-like"/>
    <property type="match status" value="1"/>
</dbReference>
<dbReference type="InterPro" id="IPR036527">
    <property type="entry name" value="SCP2_sterol-bd_dom_sf"/>
</dbReference>
<gene>
    <name evidence="15" type="ORF">H0235_018237</name>
</gene>
<dbReference type="GO" id="GO:0005777">
    <property type="term" value="C:peroxisome"/>
    <property type="evidence" value="ECO:0007669"/>
    <property type="project" value="UniProtKB-SubCell"/>
</dbReference>
<evidence type="ECO:0000256" key="7">
    <source>
        <dbReference type="ARBA" id="ARBA00022857"/>
    </source>
</evidence>
<protein>
    <recommendedName>
        <fullName evidence="11">Hydroxysteroid dehydrogenase-like protein 2</fullName>
    </recommendedName>
</protein>
<keyword evidence="9" id="KW-0496">Mitochondrion</keyword>
<feature type="coiled-coil region" evidence="13">
    <location>
        <begin position="101"/>
        <end position="135"/>
    </location>
</feature>
<dbReference type="SUPFAM" id="SSF57850">
    <property type="entry name" value="RING/U-box"/>
    <property type="match status" value="1"/>
</dbReference>
<dbReference type="InterPro" id="IPR001841">
    <property type="entry name" value="Znf_RING"/>
</dbReference>
<dbReference type="PANTHER" id="PTHR42808:SF3">
    <property type="entry name" value="HYDROXYSTEROID DEHYDROGENASE-LIKE PROTEIN 2"/>
    <property type="match status" value="1"/>
</dbReference>
<evidence type="ECO:0000256" key="12">
    <source>
        <dbReference type="PROSITE-ProRule" id="PRU00175"/>
    </source>
</evidence>
<dbReference type="GO" id="GO:0016491">
    <property type="term" value="F:oxidoreductase activity"/>
    <property type="evidence" value="ECO:0007669"/>
    <property type="project" value="UniProtKB-KW"/>
</dbReference>
<dbReference type="CDD" id="cd09762">
    <property type="entry name" value="HSDL2_SDR_c"/>
    <property type="match status" value="1"/>
</dbReference>
<dbReference type="PANTHER" id="PTHR42808">
    <property type="entry name" value="HYDROXYSTEROID DEHYDROGENASE-LIKE PROTEIN 2"/>
    <property type="match status" value="1"/>
</dbReference>
<dbReference type="PRINTS" id="PR00081">
    <property type="entry name" value="GDHRDH"/>
</dbReference>
<comment type="subcellular location">
    <subcellularLocation>
        <location evidence="1">Mitochondrion</location>
    </subcellularLocation>
    <subcellularLocation>
        <location evidence="2">Peroxisome</location>
    </subcellularLocation>
</comment>
<evidence type="ECO:0000256" key="5">
    <source>
        <dbReference type="ARBA" id="ARBA00022771"/>
    </source>
</evidence>
<name>A0A834JJR6_VESPE</name>
<dbReference type="Proteomes" id="UP000600918">
    <property type="component" value="Unassembled WGS sequence"/>
</dbReference>
<dbReference type="GO" id="GO:0008270">
    <property type="term" value="F:zinc ion binding"/>
    <property type="evidence" value="ECO:0007669"/>
    <property type="project" value="UniProtKB-KW"/>
</dbReference>
<comment type="similarity">
    <text evidence="3">Belongs to the short-chain dehydrogenases/reductases (SDR) family.</text>
</comment>
<keyword evidence="4" id="KW-0479">Metal-binding</keyword>
<dbReference type="Pfam" id="PF02036">
    <property type="entry name" value="SCP2"/>
    <property type="match status" value="1"/>
</dbReference>
<evidence type="ECO:0000256" key="11">
    <source>
        <dbReference type="ARBA" id="ARBA00040243"/>
    </source>
</evidence>
<dbReference type="GO" id="GO:0005739">
    <property type="term" value="C:mitochondrion"/>
    <property type="evidence" value="ECO:0007669"/>
    <property type="project" value="UniProtKB-SubCell"/>
</dbReference>